<name>A0ABV1I2W9_9FIRM</name>
<keyword evidence="1" id="KW-0808">Transferase</keyword>
<dbReference type="EMBL" id="JBBMFC010000022">
    <property type="protein sequence ID" value="MEQ2579511.1"/>
    <property type="molecule type" value="Genomic_DNA"/>
</dbReference>
<protein>
    <submittedName>
        <fullName evidence="4">PfkB family carbohydrate kinase</fullName>
    </submittedName>
</protein>
<sequence length="311" mass="33895">MAIRKNGIVVLGAVFVDIKGFPEDIYIPDGRNAGTVEYVHGGVSRNVVEDIANLELRPTFLGIVDDSALGEDVIHKLKNHKVNTEYMQTIPNGMGTWLAVFDHNGDVAGSISQRPNLLPIMDTLEEKGDEIFAEADSVVIEVDMDKDIVKKVVQLCEKYDRKLYGVVSNMSIAMERRDLLQKFDCFICNQQEAGMFFSDDYSEKGQEELQEILADCLKNGNIPSMVVTMGGKGSVYADCEGLRGFCPPKNVSVKDTTGAGDSFCAGVASGLTYGKTLPEAVEIGTRLAASVITSSENVCPRFLPAEFGLEM</sequence>
<comment type="caution">
    <text evidence="4">The sequence shown here is derived from an EMBL/GenBank/DDBJ whole genome shotgun (WGS) entry which is preliminary data.</text>
</comment>
<accession>A0ABV1I2W9</accession>
<dbReference type="Proteomes" id="UP001470288">
    <property type="component" value="Unassembled WGS sequence"/>
</dbReference>
<dbReference type="InterPro" id="IPR029056">
    <property type="entry name" value="Ribokinase-like"/>
</dbReference>
<dbReference type="PANTHER" id="PTHR10584:SF166">
    <property type="entry name" value="RIBOKINASE"/>
    <property type="match status" value="1"/>
</dbReference>
<keyword evidence="2 4" id="KW-0418">Kinase</keyword>
<reference evidence="4 5" key="1">
    <citation type="submission" date="2024-03" db="EMBL/GenBank/DDBJ databases">
        <title>Human intestinal bacterial collection.</title>
        <authorList>
            <person name="Pauvert C."/>
            <person name="Hitch T.C.A."/>
            <person name="Clavel T."/>
        </authorList>
    </citation>
    <scope>NUCLEOTIDE SEQUENCE [LARGE SCALE GENOMIC DNA]</scope>
    <source>
        <strain evidence="4 5">CLA-AA-H78B</strain>
    </source>
</reference>
<proteinExistence type="predicted"/>
<evidence type="ECO:0000259" key="3">
    <source>
        <dbReference type="Pfam" id="PF00294"/>
    </source>
</evidence>
<dbReference type="PROSITE" id="PS00584">
    <property type="entry name" value="PFKB_KINASES_2"/>
    <property type="match status" value="1"/>
</dbReference>
<gene>
    <name evidence="4" type="ORF">WMO62_11825</name>
</gene>
<evidence type="ECO:0000313" key="4">
    <source>
        <dbReference type="EMBL" id="MEQ2579511.1"/>
    </source>
</evidence>
<dbReference type="Pfam" id="PF00294">
    <property type="entry name" value="PfkB"/>
    <property type="match status" value="1"/>
</dbReference>
<dbReference type="SUPFAM" id="SSF53613">
    <property type="entry name" value="Ribokinase-like"/>
    <property type="match status" value="1"/>
</dbReference>
<dbReference type="GO" id="GO:0016301">
    <property type="term" value="F:kinase activity"/>
    <property type="evidence" value="ECO:0007669"/>
    <property type="project" value="UniProtKB-KW"/>
</dbReference>
<dbReference type="PANTHER" id="PTHR10584">
    <property type="entry name" value="SUGAR KINASE"/>
    <property type="match status" value="1"/>
</dbReference>
<evidence type="ECO:0000256" key="2">
    <source>
        <dbReference type="ARBA" id="ARBA00022777"/>
    </source>
</evidence>
<organism evidence="4 5">
    <name type="scientific">Hominiventricola aquisgranensis</name>
    <dbReference type="NCBI Taxonomy" id="3133164"/>
    <lineage>
        <taxon>Bacteria</taxon>
        <taxon>Bacillati</taxon>
        <taxon>Bacillota</taxon>
        <taxon>Clostridia</taxon>
        <taxon>Lachnospirales</taxon>
        <taxon>Lachnospiraceae</taxon>
        <taxon>Hominiventricola</taxon>
    </lineage>
</organism>
<keyword evidence="5" id="KW-1185">Reference proteome</keyword>
<dbReference type="RefSeq" id="WP_349144786.1">
    <property type="nucleotide sequence ID" value="NZ_JBBMFC010000022.1"/>
</dbReference>
<evidence type="ECO:0000313" key="5">
    <source>
        <dbReference type="Proteomes" id="UP001470288"/>
    </source>
</evidence>
<dbReference type="InterPro" id="IPR011611">
    <property type="entry name" value="PfkB_dom"/>
</dbReference>
<feature type="domain" description="Carbohydrate kinase PfkB" evidence="3">
    <location>
        <begin position="7"/>
        <end position="295"/>
    </location>
</feature>
<dbReference type="Gene3D" id="3.40.1190.20">
    <property type="match status" value="1"/>
</dbReference>
<evidence type="ECO:0000256" key="1">
    <source>
        <dbReference type="ARBA" id="ARBA00022679"/>
    </source>
</evidence>
<dbReference type="InterPro" id="IPR002173">
    <property type="entry name" value="Carboh/pur_kinase_PfkB_CS"/>
</dbReference>